<dbReference type="Proteomes" id="UP001058120">
    <property type="component" value="Chromosome"/>
</dbReference>
<evidence type="ECO:0000256" key="5">
    <source>
        <dbReference type="ARBA" id="ARBA00022840"/>
    </source>
</evidence>
<accession>A0ABY5Y2U7</accession>
<organism evidence="9 10">
    <name type="scientific">Taurinivorans muris</name>
    <dbReference type="NCBI Taxonomy" id="2787751"/>
    <lineage>
        <taxon>Bacteria</taxon>
        <taxon>Pseudomonadati</taxon>
        <taxon>Thermodesulfobacteriota</taxon>
        <taxon>Desulfovibrionia</taxon>
        <taxon>Desulfovibrionales</taxon>
        <taxon>Desulfovibrionaceae</taxon>
        <taxon>Taurinivorans</taxon>
    </lineage>
</organism>
<dbReference type="InterPro" id="IPR047187">
    <property type="entry name" value="SF1_C_Upf1"/>
</dbReference>
<keyword evidence="10" id="KW-1185">Reference proteome</keyword>
<keyword evidence="3" id="KW-0378">Hydrolase</keyword>
<sequence>MENNELLIFIDDKDKTDEINSIELINEKYQISFTTSEKTYSYGINRIKTLKLNKKINPETHIIKINNSGKSDIKAILDYGSVYKIIFDNNQSRLYEPAEVSIENNCLCLPHIKKLFACFGEIAHNVGLESNNTNLLKIQYDKLTQISEESIVSQYLDSTSNFEPILFSDTLIYPFGINQSQKIAVEQAFSSRASIVQGPPGTGKTQTILNILANILCQGKTVAVVSNNNSATQNVVDKLSKQELSFLTAFLGSNEKKTQFIEKQQAQYPDMTDWQMEEEEKALLLSEISNLTQEIDELFYAKNRLAEIEQEFLTLTPEQHYFNEYYQSLQNVFTVPAKNLTVKTILSLWLEFEKYAEKEKKPNIFQKIFLFFKFNRQVLKLFAHSPAEVIPFLQREYYTAKFTELNTEKEQLSTLLEEKNFSDKNKELTKKSIQYFKAVLANKYDFENERPHFELSDLKKNSDSIIAEYPIILSTTHSVRNSLSSDFIYDYLIIDEASQVDLVTGTLALSCTKNIVVVGDPKQLPNVIASNKIQALEAIQKEFDVAPQYRYTAHSLLSSIMEQWRNIPVTLLREHYRCHPKIINFCNQKFYNGQLIIMTEDRKEPEVLSVWKTSPGNHARDHINIRQIDIITQELIPKMEKSSYKSIGIIAPYNKQVDEITHAVTETVHSKPYEIDTVHKFQGREQDAIIISTVDNAITEFVDDSKMLNVAVSRAVKSLTVIVHDKAQNGHTNHADLIRYIQFNGYELKTSNIRSVFDLLYSDFNTERKKLLQKHKRISEYDSENLMFALLQNILQKEEFISFSCTPHVGLAVIFKDMSKLNEREKNFVQNPCTHTDFLIISKMDKMPVLAIEVDGVAYHRKESIQHTRDMLKDKIFRKYNLPLLRLRTNGSGEQEKIETCLKQFSDLIY</sequence>
<name>A0ABY5Y2U7_9BACT</name>
<proteinExistence type="inferred from homology"/>
<dbReference type="Pfam" id="PF13086">
    <property type="entry name" value="AAA_11"/>
    <property type="match status" value="1"/>
</dbReference>
<reference evidence="9" key="1">
    <citation type="submission" date="2020-12" db="EMBL/GenBank/DDBJ databases">
        <title>Taurinivorans muris gen. nov., sp. nov., fundamental and realized metabolic niche of a ubiquitous sulfidogenic bacterium in the murine intestine.</title>
        <authorList>
            <person name="Ye H."/>
            <person name="Hanson B.T."/>
            <person name="Loy A."/>
        </authorList>
    </citation>
    <scope>NUCLEOTIDE SEQUENCE</scope>
    <source>
        <strain evidence="9">LT0009</strain>
    </source>
</reference>
<feature type="domain" description="DUF2726" evidence="6">
    <location>
        <begin position="781"/>
        <end position="899"/>
    </location>
</feature>
<keyword evidence="5" id="KW-0067">ATP-binding</keyword>
<evidence type="ECO:0000313" key="10">
    <source>
        <dbReference type="Proteomes" id="UP001058120"/>
    </source>
</evidence>
<evidence type="ECO:0000256" key="1">
    <source>
        <dbReference type="ARBA" id="ARBA00007913"/>
    </source>
</evidence>
<dbReference type="CDD" id="cd17934">
    <property type="entry name" value="DEXXQc_Upf1-like"/>
    <property type="match status" value="1"/>
</dbReference>
<dbReference type="Pfam" id="PF10881">
    <property type="entry name" value="DUF2726"/>
    <property type="match status" value="1"/>
</dbReference>
<protein>
    <submittedName>
        <fullName evidence="9">AAA family ATPase</fullName>
    </submittedName>
</protein>
<evidence type="ECO:0000259" key="7">
    <source>
        <dbReference type="Pfam" id="PF13086"/>
    </source>
</evidence>
<evidence type="ECO:0000259" key="6">
    <source>
        <dbReference type="Pfam" id="PF10881"/>
    </source>
</evidence>
<dbReference type="EMBL" id="CP065938">
    <property type="protein sequence ID" value="UWX06037.1"/>
    <property type="molecule type" value="Genomic_DNA"/>
</dbReference>
<dbReference type="InterPro" id="IPR041677">
    <property type="entry name" value="DNA2/NAM7_AAA_11"/>
</dbReference>
<dbReference type="InterPro" id="IPR041679">
    <property type="entry name" value="DNA2/NAM7-like_C"/>
</dbReference>
<dbReference type="Pfam" id="PF13087">
    <property type="entry name" value="AAA_12"/>
    <property type="match status" value="1"/>
</dbReference>
<evidence type="ECO:0000259" key="8">
    <source>
        <dbReference type="Pfam" id="PF13087"/>
    </source>
</evidence>
<keyword evidence="4" id="KW-0347">Helicase</keyword>
<dbReference type="InterPro" id="IPR027417">
    <property type="entry name" value="P-loop_NTPase"/>
</dbReference>
<feature type="domain" description="DNA2/NAM7 helicase helicase" evidence="7">
    <location>
        <begin position="177"/>
        <end position="530"/>
    </location>
</feature>
<evidence type="ECO:0000256" key="3">
    <source>
        <dbReference type="ARBA" id="ARBA00022801"/>
    </source>
</evidence>
<keyword evidence="2" id="KW-0547">Nucleotide-binding</keyword>
<evidence type="ECO:0000256" key="2">
    <source>
        <dbReference type="ARBA" id="ARBA00022741"/>
    </source>
</evidence>
<evidence type="ECO:0000256" key="4">
    <source>
        <dbReference type="ARBA" id="ARBA00022806"/>
    </source>
</evidence>
<dbReference type="Gene3D" id="3.40.50.300">
    <property type="entry name" value="P-loop containing nucleotide triphosphate hydrolases"/>
    <property type="match status" value="3"/>
</dbReference>
<gene>
    <name evidence="9" type="ORF">JBF11_01590</name>
</gene>
<comment type="similarity">
    <text evidence="1">Belongs to the DNA2/NAM7 helicase family.</text>
</comment>
<dbReference type="PANTHER" id="PTHR43788">
    <property type="entry name" value="DNA2/NAM7 HELICASE FAMILY MEMBER"/>
    <property type="match status" value="1"/>
</dbReference>
<feature type="domain" description="DNA2/NAM7 helicase-like C-terminal" evidence="8">
    <location>
        <begin position="554"/>
        <end position="724"/>
    </location>
</feature>
<dbReference type="RefSeq" id="WP_334315634.1">
    <property type="nucleotide sequence ID" value="NZ_CP065938.1"/>
</dbReference>
<dbReference type="CDD" id="cd18808">
    <property type="entry name" value="SF1_C_Upf1"/>
    <property type="match status" value="1"/>
</dbReference>
<dbReference type="InterPro" id="IPR024402">
    <property type="entry name" value="DUF2726"/>
</dbReference>
<dbReference type="InterPro" id="IPR050534">
    <property type="entry name" value="Coronavir_polyprotein_1ab"/>
</dbReference>
<dbReference type="SUPFAM" id="SSF52540">
    <property type="entry name" value="P-loop containing nucleoside triphosphate hydrolases"/>
    <property type="match status" value="1"/>
</dbReference>
<evidence type="ECO:0000313" key="9">
    <source>
        <dbReference type="EMBL" id="UWX06037.1"/>
    </source>
</evidence>
<dbReference type="PANTHER" id="PTHR43788:SF8">
    <property type="entry name" value="DNA-BINDING PROTEIN SMUBP-2"/>
    <property type="match status" value="1"/>
</dbReference>